<keyword evidence="5" id="KW-0067">ATP-binding</keyword>
<dbReference type="RefSeq" id="WP_097158197.1">
    <property type="nucleotide sequence ID" value="NZ_JBEPMQ010000002.1"/>
</dbReference>
<protein>
    <submittedName>
        <fullName evidence="9">Uncharacterized protein YgbK</fullName>
    </submittedName>
</protein>
<keyword evidence="3" id="KW-0547">Nucleotide-binding</keyword>
<dbReference type="InterPro" id="IPR010737">
    <property type="entry name" value="4-carb_acid_sugar_kinase_N"/>
</dbReference>
<dbReference type="GO" id="GO:0005524">
    <property type="term" value="F:ATP binding"/>
    <property type="evidence" value="ECO:0007669"/>
    <property type="project" value="UniProtKB-KW"/>
</dbReference>
<name>A0A285CSF6_9BACI</name>
<dbReference type="SUPFAM" id="SSF142764">
    <property type="entry name" value="YgbK-like"/>
    <property type="match status" value="1"/>
</dbReference>
<keyword evidence="6" id="KW-0119">Carbohydrate metabolism</keyword>
<proteinExistence type="inferred from homology"/>
<feature type="domain" description="Four-carbon acid sugar kinase N-terminal" evidence="7">
    <location>
        <begin position="4"/>
        <end position="228"/>
    </location>
</feature>
<dbReference type="EMBL" id="OAOP01000003">
    <property type="protein sequence ID" value="SNX69883.1"/>
    <property type="molecule type" value="Genomic_DNA"/>
</dbReference>
<keyword evidence="10" id="KW-1185">Reference proteome</keyword>
<dbReference type="Proteomes" id="UP000219546">
    <property type="component" value="Unassembled WGS sequence"/>
</dbReference>
<evidence type="ECO:0000259" key="7">
    <source>
        <dbReference type="Pfam" id="PF07005"/>
    </source>
</evidence>
<dbReference type="Gene3D" id="3.40.50.10840">
    <property type="entry name" value="Putative sugar-binding, N-terminal domain"/>
    <property type="match status" value="1"/>
</dbReference>
<dbReference type="OrthoDB" id="9778478at2"/>
<gene>
    <name evidence="9" type="ORF">SAMN05877753_103280</name>
</gene>
<evidence type="ECO:0000256" key="1">
    <source>
        <dbReference type="ARBA" id="ARBA00005715"/>
    </source>
</evidence>
<dbReference type="InterPro" id="IPR037051">
    <property type="entry name" value="4-carb_acid_sugar_kinase_N_sf"/>
</dbReference>
<evidence type="ECO:0000256" key="5">
    <source>
        <dbReference type="ARBA" id="ARBA00022840"/>
    </source>
</evidence>
<evidence type="ECO:0000256" key="4">
    <source>
        <dbReference type="ARBA" id="ARBA00022777"/>
    </source>
</evidence>
<dbReference type="InterPro" id="IPR042213">
    <property type="entry name" value="NBD_C_sf"/>
</dbReference>
<dbReference type="GO" id="GO:0016301">
    <property type="term" value="F:kinase activity"/>
    <property type="evidence" value="ECO:0007669"/>
    <property type="project" value="UniProtKB-KW"/>
</dbReference>
<evidence type="ECO:0000313" key="10">
    <source>
        <dbReference type="Proteomes" id="UP000219546"/>
    </source>
</evidence>
<dbReference type="InterPro" id="IPR031475">
    <property type="entry name" value="NBD_C"/>
</dbReference>
<evidence type="ECO:0000256" key="2">
    <source>
        <dbReference type="ARBA" id="ARBA00022679"/>
    </source>
</evidence>
<organism evidence="9 10">
    <name type="scientific">Bacillus oleivorans</name>
    <dbReference type="NCBI Taxonomy" id="1448271"/>
    <lineage>
        <taxon>Bacteria</taxon>
        <taxon>Bacillati</taxon>
        <taxon>Bacillota</taxon>
        <taxon>Bacilli</taxon>
        <taxon>Bacillales</taxon>
        <taxon>Bacillaceae</taxon>
        <taxon>Bacillus</taxon>
    </lineage>
</organism>
<sequence length="435" mass="46701">MKVGVVADDLTGANATGVRLSKQGFTAATVVYNDKIPESGELDAVCIDTDSRYAPDEVVVRRVKKAMESFREWDAKVICKRIDSTIRGKIGLEIDTMLDELGPDSIAIVVASFPDSGRVTSGGYLLVDGIPVQATDVAKDPITPITSSYIPAVITERSKNSISHIGLEKVLDGVSTLTEAITSEIAKGNRIIVVDAVTDEEIDTIAEAMAVIQEVQMVPCDPGPLTAAYSKAFLHQFVESNKVIVTVGSVTSLTGRQLRYLKDKTNSNPVYVSAEKLATLEASWDEEVSRATKEALERIHEDDVLIITTHTEGNSILNLKHIADQQKTTQDALAKRITDGLAKITRLVMEQTNYPIQGCFTSGGDVTASLCAFSKASGIKLEDEVLPLAAYGKLIGGHFPGLPIVTKGGMVGDKTSIYASVKFLKTKNAKRSAAK</sequence>
<evidence type="ECO:0000256" key="3">
    <source>
        <dbReference type="ARBA" id="ARBA00022741"/>
    </source>
</evidence>
<dbReference type="Pfam" id="PF07005">
    <property type="entry name" value="SBD_N"/>
    <property type="match status" value="1"/>
</dbReference>
<dbReference type="Pfam" id="PF17042">
    <property type="entry name" value="NBD_C"/>
    <property type="match status" value="1"/>
</dbReference>
<evidence type="ECO:0000313" key="9">
    <source>
        <dbReference type="EMBL" id="SNX69883.1"/>
    </source>
</evidence>
<dbReference type="Gene3D" id="3.40.980.20">
    <property type="entry name" value="Four-carbon acid sugar kinase, nucleotide binding domain"/>
    <property type="match status" value="1"/>
</dbReference>
<comment type="similarity">
    <text evidence="1">Belongs to the four-carbon acid sugar kinase family.</text>
</comment>
<accession>A0A285CSF6</accession>
<dbReference type="AlphaFoldDB" id="A0A285CSF6"/>
<keyword evidence="2" id="KW-0808">Transferase</keyword>
<keyword evidence="4" id="KW-0418">Kinase</keyword>
<evidence type="ECO:0000259" key="8">
    <source>
        <dbReference type="Pfam" id="PF17042"/>
    </source>
</evidence>
<reference evidence="9 10" key="1">
    <citation type="submission" date="2017-08" db="EMBL/GenBank/DDBJ databases">
        <authorList>
            <person name="de Groot N.N."/>
        </authorList>
    </citation>
    <scope>NUCLEOTIDE SEQUENCE [LARGE SCALE GENOMIC DNA]</scope>
    <source>
        <strain evidence="9 10">JC228</strain>
    </source>
</reference>
<feature type="domain" description="Four-carbon acid sugar kinase nucleotide binding" evidence="8">
    <location>
        <begin position="245"/>
        <end position="416"/>
    </location>
</feature>
<evidence type="ECO:0000256" key="6">
    <source>
        <dbReference type="ARBA" id="ARBA00023277"/>
    </source>
</evidence>